<protein>
    <submittedName>
        <fullName evidence="1">Uncharacterized protein</fullName>
    </submittedName>
</protein>
<evidence type="ECO:0000313" key="1">
    <source>
        <dbReference type="EMBL" id="MCI10149.1"/>
    </source>
</evidence>
<reference evidence="1 2" key="1">
    <citation type="journal article" date="2018" name="Front. Plant Sci.">
        <title>Red Clover (Trifolium pratense) and Zigzag Clover (T. medium) - A Picture of Genomic Similarities and Differences.</title>
        <authorList>
            <person name="Dluhosova J."/>
            <person name="Istvanek J."/>
            <person name="Nedelnik J."/>
            <person name="Repkova J."/>
        </authorList>
    </citation>
    <scope>NUCLEOTIDE SEQUENCE [LARGE SCALE GENOMIC DNA]</scope>
    <source>
        <strain evidence="2">cv. 10/8</strain>
        <tissue evidence="1">Leaf</tissue>
    </source>
</reference>
<keyword evidence="2" id="KW-1185">Reference proteome</keyword>
<accession>A0A392PF90</accession>
<organism evidence="1 2">
    <name type="scientific">Trifolium medium</name>
    <dbReference type="NCBI Taxonomy" id="97028"/>
    <lineage>
        <taxon>Eukaryota</taxon>
        <taxon>Viridiplantae</taxon>
        <taxon>Streptophyta</taxon>
        <taxon>Embryophyta</taxon>
        <taxon>Tracheophyta</taxon>
        <taxon>Spermatophyta</taxon>
        <taxon>Magnoliopsida</taxon>
        <taxon>eudicotyledons</taxon>
        <taxon>Gunneridae</taxon>
        <taxon>Pentapetalae</taxon>
        <taxon>rosids</taxon>
        <taxon>fabids</taxon>
        <taxon>Fabales</taxon>
        <taxon>Fabaceae</taxon>
        <taxon>Papilionoideae</taxon>
        <taxon>50 kb inversion clade</taxon>
        <taxon>NPAAA clade</taxon>
        <taxon>Hologalegina</taxon>
        <taxon>IRL clade</taxon>
        <taxon>Trifolieae</taxon>
        <taxon>Trifolium</taxon>
    </lineage>
</organism>
<name>A0A392PF90_9FABA</name>
<dbReference type="EMBL" id="LXQA010075180">
    <property type="protein sequence ID" value="MCI10149.1"/>
    <property type="molecule type" value="Genomic_DNA"/>
</dbReference>
<dbReference type="AlphaFoldDB" id="A0A392PF90"/>
<proteinExistence type="predicted"/>
<evidence type="ECO:0000313" key="2">
    <source>
        <dbReference type="Proteomes" id="UP000265520"/>
    </source>
</evidence>
<comment type="caution">
    <text evidence="1">The sequence shown here is derived from an EMBL/GenBank/DDBJ whole genome shotgun (WGS) entry which is preliminary data.</text>
</comment>
<sequence>MNIKVPIAAAEAIEAGGIVKLLLSFKFIAAACFTKSVEACATHIPVVNDVSHIGIMFRISFVSSTLVTVANLHGLCFSPTCLSSIIAALSRNLFIHFKLNFNLFG</sequence>
<dbReference type="Proteomes" id="UP000265520">
    <property type="component" value="Unassembled WGS sequence"/>
</dbReference>